<evidence type="ECO:0000256" key="1">
    <source>
        <dbReference type="SAM" id="MobiDB-lite"/>
    </source>
</evidence>
<dbReference type="Proteomes" id="UP001165121">
    <property type="component" value="Unassembled WGS sequence"/>
</dbReference>
<feature type="region of interest" description="Disordered" evidence="1">
    <location>
        <begin position="192"/>
        <end position="247"/>
    </location>
</feature>
<dbReference type="OrthoDB" id="123207at2759"/>
<keyword evidence="4" id="KW-1185">Reference proteome</keyword>
<feature type="compositionally biased region" description="Basic and acidic residues" evidence="1">
    <location>
        <begin position="31"/>
        <end position="48"/>
    </location>
</feature>
<comment type="caution">
    <text evidence="3">The sequence shown here is derived from an EMBL/GenBank/DDBJ whole genome shotgun (WGS) entry which is preliminary data.</text>
</comment>
<feature type="compositionally biased region" description="Acidic residues" evidence="1">
    <location>
        <begin position="233"/>
        <end position="244"/>
    </location>
</feature>
<dbReference type="InterPro" id="IPR029526">
    <property type="entry name" value="PGBD"/>
</dbReference>
<dbReference type="PANTHER" id="PTHR46599:SF3">
    <property type="entry name" value="PIGGYBAC TRANSPOSABLE ELEMENT-DERIVED PROTEIN 4"/>
    <property type="match status" value="1"/>
</dbReference>
<reference evidence="3" key="1">
    <citation type="submission" date="2023-04" db="EMBL/GenBank/DDBJ databases">
        <title>Phytophthora fragariaefolia NBRC 109709.</title>
        <authorList>
            <person name="Ichikawa N."/>
            <person name="Sato H."/>
            <person name="Tonouchi N."/>
        </authorList>
    </citation>
    <scope>NUCLEOTIDE SEQUENCE</scope>
    <source>
        <strain evidence="3">NBRC 109709</strain>
    </source>
</reference>
<accession>A0A9W6XVF9</accession>
<organism evidence="3 4">
    <name type="scientific">Phytophthora fragariaefolia</name>
    <dbReference type="NCBI Taxonomy" id="1490495"/>
    <lineage>
        <taxon>Eukaryota</taxon>
        <taxon>Sar</taxon>
        <taxon>Stramenopiles</taxon>
        <taxon>Oomycota</taxon>
        <taxon>Peronosporomycetes</taxon>
        <taxon>Peronosporales</taxon>
        <taxon>Peronosporaceae</taxon>
        <taxon>Phytophthora</taxon>
    </lineage>
</organism>
<evidence type="ECO:0000259" key="2">
    <source>
        <dbReference type="Pfam" id="PF13843"/>
    </source>
</evidence>
<feature type="compositionally biased region" description="Basic and acidic residues" evidence="1">
    <location>
        <begin position="57"/>
        <end position="66"/>
    </location>
</feature>
<proteinExistence type="predicted"/>
<feature type="compositionally biased region" description="Basic residues" evidence="1">
    <location>
        <begin position="212"/>
        <end position="228"/>
    </location>
</feature>
<name>A0A9W6XVF9_9STRA</name>
<feature type="domain" description="PiggyBac transposable element-derived protein" evidence="2">
    <location>
        <begin position="360"/>
        <end position="632"/>
    </location>
</feature>
<evidence type="ECO:0000313" key="3">
    <source>
        <dbReference type="EMBL" id="GMF47911.1"/>
    </source>
</evidence>
<feature type="region of interest" description="Disordered" evidence="1">
    <location>
        <begin position="264"/>
        <end position="300"/>
    </location>
</feature>
<gene>
    <name evidence="3" type="ORF">Pfra01_001827400</name>
</gene>
<dbReference type="PANTHER" id="PTHR46599">
    <property type="entry name" value="PIGGYBAC TRANSPOSABLE ELEMENT-DERIVED PROTEIN 4"/>
    <property type="match status" value="1"/>
</dbReference>
<feature type="compositionally biased region" description="Polar residues" evidence="1">
    <location>
        <begin position="156"/>
        <end position="170"/>
    </location>
</feature>
<evidence type="ECO:0000313" key="4">
    <source>
        <dbReference type="Proteomes" id="UP001165121"/>
    </source>
</evidence>
<dbReference type="Pfam" id="PF13843">
    <property type="entry name" value="DDE_Tnp_1_7"/>
    <property type="match status" value="1"/>
</dbReference>
<feature type="region of interest" description="Disordered" evidence="1">
    <location>
        <begin position="136"/>
        <end position="180"/>
    </location>
</feature>
<feature type="region of interest" description="Disordered" evidence="1">
    <location>
        <begin position="1"/>
        <end position="96"/>
    </location>
</feature>
<sequence>MNGAAATKRSFFKSPRKTDMVAPAGKTPRHPLSEQERRLCREALLSDRHARRVRRAQQKDNGDMKTERRKRGAKRTTAEMEVAQSKARATPSDMAEAKIVAPVQAAAEAKETSNKKKREAKEVAEVAQMLVAAATKSTTTGSVARAPEKKAAAKSVASTVISLQGASSAGPSPEPTVGEVVADMVASVEISEQLFTPERAPRPTVEPVPATGKRRQNQQSSPRKRRRSVLQDDVIESSGDESCDEPSTAFSIRSCIIDSDPNLMSDGADRCTGLNSDEDSDLDEEPEEEEANDDDWDGDWEIGSLTDEDSDVEREEIPDSVWSSAAKNKHTITLMRDCGWDGDVEDLGEIRRRLAAVVDIEAWEVLRVVALLIARMLVPIRKGIAAHWSLKKVGALPANRYGTFMPKNRFFHIMGYLHFSNNKSPQAHRDRAWKIRPVVEVLQRTFARGYKMPPVMSFDEATLPSRSRYNPMRQFNKDEPHRWGTKVFVATCAETAYCMRWAHLQTPVPKDNNSGEAAVLRNMNALIPTSLSSPWRLVVTDRFYTSVKLALELLHRRLYLTGTIQTDRAGYAKDVIMAKTTRTVNKRKVIEPPQGTAKLAQNKLFPQITAAMWMDRNPVHMLSSAGSRESCTVSKLLLLDCYTRLSC</sequence>
<protein>
    <submittedName>
        <fullName evidence="3">Unnamed protein product</fullName>
    </submittedName>
</protein>
<dbReference type="AlphaFoldDB" id="A0A9W6XVF9"/>
<feature type="compositionally biased region" description="Acidic residues" evidence="1">
    <location>
        <begin position="276"/>
        <end position="300"/>
    </location>
</feature>
<dbReference type="EMBL" id="BSXT01002245">
    <property type="protein sequence ID" value="GMF47911.1"/>
    <property type="molecule type" value="Genomic_DNA"/>
</dbReference>